<dbReference type="PANTHER" id="PTHR45436:SF14">
    <property type="entry name" value="SENSOR PROTEIN QSEC"/>
    <property type="match status" value="1"/>
</dbReference>
<dbReference type="SMART" id="SM00387">
    <property type="entry name" value="HATPase_c"/>
    <property type="match status" value="1"/>
</dbReference>
<keyword evidence="10 13" id="KW-1133">Transmembrane helix</keyword>
<evidence type="ECO:0000313" key="16">
    <source>
        <dbReference type="EMBL" id="TMM43763.1"/>
    </source>
</evidence>
<dbReference type="AlphaFoldDB" id="A0A8H2JKG9"/>
<dbReference type="SUPFAM" id="SSF55874">
    <property type="entry name" value="ATPase domain of HSP90 chaperone/DNA topoisomerase II/histidine kinase"/>
    <property type="match status" value="1"/>
</dbReference>
<protein>
    <recommendedName>
        <fullName evidence="3">histidine kinase</fullName>
        <ecNumber evidence="3">2.7.13.3</ecNumber>
    </recommendedName>
</protein>
<dbReference type="EMBL" id="SZVP01000013">
    <property type="protein sequence ID" value="TMM43763.1"/>
    <property type="molecule type" value="Genomic_DNA"/>
</dbReference>
<evidence type="ECO:0000256" key="11">
    <source>
        <dbReference type="ARBA" id="ARBA00023012"/>
    </source>
</evidence>
<evidence type="ECO:0000256" key="9">
    <source>
        <dbReference type="ARBA" id="ARBA00022840"/>
    </source>
</evidence>
<name>A0A8H2JKG9_9GAMM</name>
<dbReference type="SMART" id="SM00388">
    <property type="entry name" value="HisKA"/>
    <property type="match status" value="1"/>
</dbReference>
<evidence type="ECO:0000256" key="5">
    <source>
        <dbReference type="ARBA" id="ARBA00022679"/>
    </source>
</evidence>
<dbReference type="InterPro" id="IPR013727">
    <property type="entry name" value="2CSK_N"/>
</dbReference>
<evidence type="ECO:0000259" key="14">
    <source>
        <dbReference type="PROSITE" id="PS50109"/>
    </source>
</evidence>
<keyword evidence="6 13" id="KW-0812">Transmembrane</keyword>
<keyword evidence="8" id="KW-0418">Kinase</keyword>
<dbReference type="CDD" id="cd00082">
    <property type="entry name" value="HisKA"/>
    <property type="match status" value="1"/>
</dbReference>
<dbReference type="GO" id="GO:0005886">
    <property type="term" value="C:plasma membrane"/>
    <property type="evidence" value="ECO:0007669"/>
    <property type="project" value="TreeGrafter"/>
</dbReference>
<dbReference type="InterPro" id="IPR003660">
    <property type="entry name" value="HAMP_dom"/>
</dbReference>
<evidence type="ECO:0000313" key="17">
    <source>
        <dbReference type="Proteomes" id="UP000307702"/>
    </source>
</evidence>
<dbReference type="InterPro" id="IPR050428">
    <property type="entry name" value="TCS_sensor_his_kinase"/>
</dbReference>
<comment type="subcellular location">
    <subcellularLocation>
        <location evidence="2">Membrane</location>
        <topology evidence="2">Multi-pass membrane protein</topology>
    </subcellularLocation>
</comment>
<evidence type="ECO:0000256" key="2">
    <source>
        <dbReference type="ARBA" id="ARBA00004141"/>
    </source>
</evidence>
<dbReference type="InterPro" id="IPR004358">
    <property type="entry name" value="Sig_transdc_His_kin-like_C"/>
</dbReference>
<reference evidence="16 17" key="1">
    <citation type="submission" date="2019-05" db="EMBL/GenBank/DDBJ databases">
        <title>Colwellia ponticola sp. nov., isolated from seawater.</title>
        <authorList>
            <person name="Yoon J.-H."/>
        </authorList>
    </citation>
    <scope>NUCLEOTIDE SEQUENCE [LARGE SCALE GENOMIC DNA]</scope>
    <source>
        <strain evidence="16 17">OISW-25</strain>
    </source>
</reference>
<keyword evidence="5" id="KW-0808">Transferase</keyword>
<comment type="catalytic activity">
    <reaction evidence="1">
        <text>ATP + protein L-histidine = ADP + protein N-phospho-L-histidine.</text>
        <dbReference type="EC" id="2.7.13.3"/>
    </reaction>
</comment>
<dbReference type="Pfam" id="PF08521">
    <property type="entry name" value="2CSK_N"/>
    <property type="match status" value="1"/>
</dbReference>
<evidence type="ECO:0000256" key="12">
    <source>
        <dbReference type="ARBA" id="ARBA00023136"/>
    </source>
</evidence>
<proteinExistence type="predicted"/>
<organism evidence="16 17">
    <name type="scientific">Colwellia ponticola</name>
    <dbReference type="NCBI Taxonomy" id="2304625"/>
    <lineage>
        <taxon>Bacteria</taxon>
        <taxon>Pseudomonadati</taxon>
        <taxon>Pseudomonadota</taxon>
        <taxon>Gammaproteobacteria</taxon>
        <taxon>Alteromonadales</taxon>
        <taxon>Colwelliaceae</taxon>
        <taxon>Colwellia</taxon>
    </lineage>
</organism>
<dbReference type="InterPro" id="IPR036890">
    <property type="entry name" value="HATPase_C_sf"/>
</dbReference>
<evidence type="ECO:0000256" key="4">
    <source>
        <dbReference type="ARBA" id="ARBA00022553"/>
    </source>
</evidence>
<evidence type="ECO:0000256" key="7">
    <source>
        <dbReference type="ARBA" id="ARBA00022741"/>
    </source>
</evidence>
<dbReference type="EC" id="2.7.13.3" evidence="3"/>
<keyword evidence="4" id="KW-0597">Phosphoprotein</keyword>
<dbReference type="Gene3D" id="1.10.287.130">
    <property type="match status" value="1"/>
</dbReference>
<sequence>MSIRRYLVLTLVAALTLITFIAAIQGYKASMARAEKSFEQQLVDFAQIVKGLHQTFNNNEQQLVVDKQQTSFAFQVWQGDRLVIQSANSPTKPIMPIKAIPLASTHFGEVNFSGQRWRAVYLATNANSSTANDKALVIMVAQPLQKQFLLAQEVILAAVTPMIIAIVLLSLLIYAIITQGLKPLHQLSTALANKQSNDFTPLALTVENTELSRVVTTLNQLLARLNLAFQRERHFAADAAHELKTPLSVLKINVHNLSQALNKSQSNAQQHSHSTDSLANNIIEHTTNNRRDNAANLIAPLTVSVDRMGHVIDQILHLNRTNPDQINQHQQRVKLKPLVQSVIADLYQDINNKEQTITLITDDIMINGDEMSLQLMLTNLIANATKYTPNKGEIKVSTKYLLQADKQSSQVKLIIEDSGEGIAPQEYHRVFDRFYRVGGDQHNSTVFGCGLGLTIVKHIVDMHGGKIILSQSASLGGLKVTVIFTQNIEDKVQPKSREARDKGV</sequence>
<keyword evidence="12 13" id="KW-0472">Membrane</keyword>
<dbReference type="PANTHER" id="PTHR45436">
    <property type="entry name" value="SENSOR HISTIDINE KINASE YKOH"/>
    <property type="match status" value="1"/>
</dbReference>
<dbReference type="InterPro" id="IPR003661">
    <property type="entry name" value="HisK_dim/P_dom"/>
</dbReference>
<evidence type="ECO:0000256" key="13">
    <source>
        <dbReference type="SAM" id="Phobius"/>
    </source>
</evidence>
<dbReference type="PROSITE" id="PS50109">
    <property type="entry name" value="HIS_KIN"/>
    <property type="match status" value="1"/>
</dbReference>
<keyword evidence="17" id="KW-1185">Reference proteome</keyword>
<dbReference type="InterPro" id="IPR005467">
    <property type="entry name" value="His_kinase_dom"/>
</dbReference>
<evidence type="ECO:0000256" key="1">
    <source>
        <dbReference type="ARBA" id="ARBA00000085"/>
    </source>
</evidence>
<keyword evidence="11" id="KW-0902">Two-component regulatory system</keyword>
<gene>
    <name evidence="16" type="ORF">FCS21_12605</name>
</gene>
<evidence type="ECO:0000256" key="8">
    <source>
        <dbReference type="ARBA" id="ARBA00022777"/>
    </source>
</evidence>
<evidence type="ECO:0000256" key="10">
    <source>
        <dbReference type="ARBA" id="ARBA00022989"/>
    </source>
</evidence>
<comment type="caution">
    <text evidence="16">The sequence shown here is derived from an EMBL/GenBank/DDBJ whole genome shotgun (WGS) entry which is preliminary data.</text>
</comment>
<feature type="domain" description="HAMP" evidence="15">
    <location>
        <begin position="178"/>
        <end position="230"/>
    </location>
</feature>
<evidence type="ECO:0000256" key="6">
    <source>
        <dbReference type="ARBA" id="ARBA00022692"/>
    </source>
</evidence>
<keyword evidence="7" id="KW-0547">Nucleotide-binding</keyword>
<feature type="domain" description="Histidine kinase" evidence="14">
    <location>
        <begin position="238"/>
        <end position="488"/>
    </location>
</feature>
<evidence type="ECO:0000256" key="3">
    <source>
        <dbReference type="ARBA" id="ARBA00012438"/>
    </source>
</evidence>
<dbReference type="PROSITE" id="PS50885">
    <property type="entry name" value="HAMP"/>
    <property type="match status" value="1"/>
</dbReference>
<dbReference type="CDD" id="cd00075">
    <property type="entry name" value="HATPase"/>
    <property type="match status" value="1"/>
</dbReference>
<dbReference type="Pfam" id="PF00512">
    <property type="entry name" value="HisKA"/>
    <property type="match status" value="1"/>
</dbReference>
<dbReference type="Pfam" id="PF02518">
    <property type="entry name" value="HATPase_c"/>
    <property type="match status" value="1"/>
</dbReference>
<dbReference type="PRINTS" id="PR00344">
    <property type="entry name" value="BCTRLSENSOR"/>
</dbReference>
<dbReference type="GO" id="GO:0005524">
    <property type="term" value="F:ATP binding"/>
    <property type="evidence" value="ECO:0007669"/>
    <property type="project" value="UniProtKB-KW"/>
</dbReference>
<dbReference type="Proteomes" id="UP000307702">
    <property type="component" value="Unassembled WGS sequence"/>
</dbReference>
<dbReference type="InterPro" id="IPR003594">
    <property type="entry name" value="HATPase_dom"/>
</dbReference>
<dbReference type="SUPFAM" id="SSF47384">
    <property type="entry name" value="Homodimeric domain of signal transducing histidine kinase"/>
    <property type="match status" value="1"/>
</dbReference>
<keyword evidence="9" id="KW-0067">ATP-binding</keyword>
<evidence type="ECO:0000259" key="15">
    <source>
        <dbReference type="PROSITE" id="PS50885"/>
    </source>
</evidence>
<feature type="transmembrane region" description="Helical" evidence="13">
    <location>
        <begin position="154"/>
        <end position="177"/>
    </location>
</feature>
<accession>A0A8H2JKG9</accession>
<dbReference type="GO" id="GO:0000155">
    <property type="term" value="F:phosphorelay sensor kinase activity"/>
    <property type="evidence" value="ECO:0007669"/>
    <property type="project" value="InterPro"/>
</dbReference>
<dbReference type="OrthoDB" id="9809766at2"/>
<dbReference type="InterPro" id="IPR036097">
    <property type="entry name" value="HisK_dim/P_sf"/>
</dbReference>
<dbReference type="RefSeq" id="WP_138623904.1">
    <property type="nucleotide sequence ID" value="NZ_SZVP01000013.1"/>
</dbReference>
<dbReference type="Gene3D" id="3.30.565.10">
    <property type="entry name" value="Histidine kinase-like ATPase, C-terminal domain"/>
    <property type="match status" value="1"/>
</dbReference>